<evidence type="ECO:0000259" key="11">
    <source>
        <dbReference type="Pfam" id="PF15906"/>
    </source>
</evidence>
<dbReference type="SUPFAM" id="SSF50978">
    <property type="entry name" value="WD40 repeat-like"/>
    <property type="match status" value="1"/>
</dbReference>
<proteinExistence type="predicted"/>
<dbReference type="InterPro" id="IPR001680">
    <property type="entry name" value="WD40_rpt"/>
</dbReference>
<protein>
    <recommendedName>
        <fullName evidence="9">U5 small nuclear ribonucleoprotein 40 kDa protein</fullName>
    </recommendedName>
    <alternativeName>
        <fullName evidence="10">WD repeat-containing protein 57</fullName>
    </alternativeName>
</protein>
<evidence type="ECO:0000256" key="8">
    <source>
        <dbReference type="ARBA" id="ARBA00064268"/>
    </source>
</evidence>
<dbReference type="PROSITE" id="PS50082">
    <property type="entry name" value="WD_REPEATS_2"/>
    <property type="match status" value="6"/>
</dbReference>
<keyword evidence="5" id="KW-0508">mRNA splicing</keyword>
<organism evidence="12 13">
    <name type="scientific">Onchocerca volvulus</name>
    <dbReference type="NCBI Taxonomy" id="6282"/>
    <lineage>
        <taxon>Eukaryota</taxon>
        <taxon>Metazoa</taxon>
        <taxon>Ecdysozoa</taxon>
        <taxon>Nematoda</taxon>
        <taxon>Chromadorea</taxon>
        <taxon>Rhabditida</taxon>
        <taxon>Spirurina</taxon>
        <taxon>Spiruromorpha</taxon>
        <taxon>Filarioidea</taxon>
        <taxon>Onchocercidae</taxon>
        <taxon>Onchocerca</taxon>
    </lineage>
</organism>
<dbReference type="PANTHER" id="PTHR44006">
    <property type="entry name" value="U5 SMALL NUCLEAR RIBONUCLEOPROTEIN 40 KDA PROTEIN"/>
    <property type="match status" value="1"/>
</dbReference>
<dbReference type="Pfam" id="PF00400">
    <property type="entry name" value="WD40"/>
    <property type="match status" value="7"/>
</dbReference>
<dbReference type="InterPro" id="IPR019775">
    <property type="entry name" value="WD40_repeat_CS"/>
</dbReference>
<dbReference type="GO" id="GO:0005682">
    <property type="term" value="C:U5 snRNP"/>
    <property type="evidence" value="ECO:0007669"/>
    <property type="project" value="UniProtKB-ARBA"/>
</dbReference>
<dbReference type="SMART" id="SM00320">
    <property type="entry name" value="WD40"/>
    <property type="match status" value="7"/>
</dbReference>
<evidence type="ECO:0000313" key="13">
    <source>
        <dbReference type="Proteomes" id="UP000024404"/>
    </source>
</evidence>
<evidence type="ECO:0000256" key="7">
    <source>
        <dbReference type="ARBA" id="ARBA00057342"/>
    </source>
</evidence>
<dbReference type="Gene3D" id="2.130.10.10">
    <property type="entry name" value="YVTN repeat-like/Quinoprotein amine dehydrogenase"/>
    <property type="match status" value="1"/>
</dbReference>
<dbReference type="GO" id="GO:0000375">
    <property type="term" value="P:RNA splicing, via transesterification reactions"/>
    <property type="evidence" value="ECO:0007669"/>
    <property type="project" value="UniProtKB-ARBA"/>
</dbReference>
<dbReference type="Pfam" id="PF15906">
    <property type="entry name" value="zf-NOSIP"/>
    <property type="match status" value="1"/>
</dbReference>
<dbReference type="GO" id="GO:0003723">
    <property type="term" value="F:RNA binding"/>
    <property type="evidence" value="ECO:0007669"/>
    <property type="project" value="TreeGrafter"/>
</dbReference>
<comment type="function">
    <text evidence="7">Required for pre-mRNA splicing as component of the activated spliceosome. Component of the U5 small nuclear ribonucleoprotein (snRNP) complex and the U4/U6-U5 tri-snRNP complex, building blocks of the spliceosome. As a component of the minor spliceosome, involved in the splicing of U12-type introns in pre-mRNAs.</text>
</comment>
<dbReference type="OMA" id="QLMAPIM"/>
<keyword evidence="6" id="KW-0539">Nucleus</keyword>
<dbReference type="InterPro" id="IPR031790">
    <property type="entry name" value="Znf-NOSIP"/>
</dbReference>
<comment type="subunit">
    <text evidence="8">Component of the pre-catalytic and catalytic spliceosome complexes. Component of the postcatalytic spliceosome P complex. Part of the U5 snRNP complex. Interacts with PRPF8. Component of the U4/U6-U5 tri-snRNP complex composed of the U4, U6 and U5 snRNAs and at least PRPF3, PRPF4, PRPF6, PRPF8, PRPF31, SNRNP200, TXNL4A, WDR57, SNRNP40, DDX23, CD2BP2, PPIH, SNU13, EFTUD2, SART1 and USP39. Component of the minor spliceosome, which splices U12-type introns.</text>
</comment>
<dbReference type="CDD" id="cd00200">
    <property type="entry name" value="WD40"/>
    <property type="match status" value="1"/>
</dbReference>
<dbReference type="AlphaFoldDB" id="A0A2K6VRM2"/>
<dbReference type="InterPro" id="IPR020472">
    <property type="entry name" value="WD40_PAC1"/>
</dbReference>
<dbReference type="GO" id="GO:0071013">
    <property type="term" value="C:catalytic step 2 spliceosome"/>
    <property type="evidence" value="ECO:0007669"/>
    <property type="project" value="TreeGrafter"/>
</dbReference>
<keyword evidence="13" id="KW-1185">Reference proteome</keyword>
<reference evidence="13" key="1">
    <citation type="submission" date="2013-10" db="EMBL/GenBank/DDBJ databases">
        <title>Genome sequencing of Onchocerca volvulus.</title>
        <authorList>
            <person name="Cotton J."/>
            <person name="Tsai J."/>
            <person name="Stanley E."/>
            <person name="Tracey A."/>
            <person name="Holroyd N."/>
            <person name="Lustigman S."/>
            <person name="Berriman M."/>
        </authorList>
    </citation>
    <scope>NUCLEOTIDE SEQUENCE</scope>
</reference>
<dbReference type="STRING" id="6282.A0A2K6VRM2"/>
<dbReference type="CDD" id="cd16662">
    <property type="entry name" value="RING-Ubox2_NOSIP"/>
    <property type="match status" value="1"/>
</dbReference>
<keyword evidence="4" id="KW-0677">Repeat</keyword>
<dbReference type="PANTHER" id="PTHR44006:SF1">
    <property type="entry name" value="U5 SMALL NUCLEAR RIBONUCLEOPROTEIN 40 KDA PROTEIN"/>
    <property type="match status" value="1"/>
</dbReference>
<evidence type="ECO:0000256" key="10">
    <source>
        <dbReference type="ARBA" id="ARBA00075772"/>
    </source>
</evidence>
<evidence type="ECO:0000256" key="3">
    <source>
        <dbReference type="ARBA" id="ARBA00022664"/>
    </source>
</evidence>
<evidence type="ECO:0000256" key="4">
    <source>
        <dbReference type="ARBA" id="ARBA00022737"/>
    </source>
</evidence>
<dbReference type="InterPro" id="IPR015943">
    <property type="entry name" value="WD40/YVTN_repeat-like_dom_sf"/>
</dbReference>
<evidence type="ECO:0000256" key="6">
    <source>
        <dbReference type="ARBA" id="ARBA00023242"/>
    </source>
</evidence>
<keyword evidence="3" id="KW-0507">mRNA processing</keyword>
<dbReference type="CDD" id="cd16661">
    <property type="entry name" value="RING-Ubox1_NOSIP"/>
    <property type="match status" value="1"/>
</dbReference>
<evidence type="ECO:0000256" key="2">
    <source>
        <dbReference type="ARBA" id="ARBA00022574"/>
    </source>
</evidence>
<dbReference type="EnsemblMetazoa" id="OVOC1933.1">
    <property type="protein sequence ID" value="OVOC1933.1"/>
    <property type="gene ID" value="WBGene00238742"/>
</dbReference>
<feature type="domain" description="Nitric oxide synthase-interacting protein zinc-finger" evidence="11">
    <location>
        <begin position="4"/>
        <end position="78"/>
    </location>
</feature>
<name>A0A2K6VRM2_ONCVO</name>
<evidence type="ECO:0000256" key="1">
    <source>
        <dbReference type="ARBA" id="ARBA00004123"/>
    </source>
</evidence>
<dbReference type="Proteomes" id="UP000024404">
    <property type="component" value="Unassembled WGS sequence"/>
</dbReference>
<dbReference type="InterPro" id="IPR052234">
    <property type="entry name" value="U5_snRNP_Component"/>
</dbReference>
<comment type="subcellular location">
    <subcellularLocation>
        <location evidence="1">Nucleus</location>
    </subcellularLocation>
</comment>
<evidence type="ECO:0000256" key="9">
    <source>
        <dbReference type="ARBA" id="ARBA00073554"/>
    </source>
</evidence>
<evidence type="ECO:0000313" key="12">
    <source>
        <dbReference type="EnsemblMetazoa" id="OVOC1933.1"/>
    </source>
</evidence>
<dbReference type="PROSITE" id="PS00678">
    <property type="entry name" value="WD_REPEATS_1"/>
    <property type="match status" value="3"/>
</dbReference>
<dbReference type="EMBL" id="CMVM020000060">
    <property type="status" value="NOT_ANNOTATED_CDS"/>
    <property type="molecule type" value="Genomic_DNA"/>
</dbReference>
<accession>A0A2K6VRM2</accession>
<dbReference type="GO" id="GO:0006397">
    <property type="term" value="P:mRNA processing"/>
    <property type="evidence" value="ECO:0007669"/>
    <property type="project" value="UniProtKB-KW"/>
</dbReference>
<sequence>MTRHGKNATASAVYSYSERRKDAKESGYGTLHQRLGADSVKEFDCCSITLQPCRDPVISPYGFVFDREAVLEYYLEQKKENARKLKEWEKQCKKEEEEAERERHLDEELKLKKFKEVEGTPAHPGVKRDMDTDWPTTSAGAAPSGSKAWISSLTCRKNDDEQRVFCPLSGKPLKIKELMPVKFTVMPDDSGKSLMSRKIRYMCPVTHDALTNTTRCAYLKTSQCVVTMDCVEKIIRKDMIDPLNGKSMKNTDIIELQRGGTGFASTNEVEAKLMADVMQNNDGFKRPTIPLAVVGPKKPRLEVIPSGRSQPIPRTSHLMAPIMLLSGHDGEIYTAKFSPDGSCLASAGFDMTVFLWNVYGECENFSILKGHAGAIMDLHFSTDGSYLFTASTDKTVRVWDMDTGACMRKFKSHKDIVNSCHPARRGPQLVASGSDDCTVLVHDIRKRDPVTTLQNAYQITAVTFNDTAEQVIGGGIDNDIKVWDLRRNELIYVMRGHTDTVTGLSLSPEGTHILSNAMDCSSKIWDIRPFAPEQRCVKSFAGHQHNFEKNLLKCAWSPDNHRISCGSSDHYVYVWDVSSRRVLYKLPGHQGSVNATDFHPKEPILLSAGSDKKIYLGEIDNQ</sequence>
<dbReference type="FunFam" id="2.130.10.10:FF:000229">
    <property type="entry name" value="Small nuclear ribonucleoprotein U5 subunit 40"/>
    <property type="match status" value="1"/>
</dbReference>
<dbReference type="Gene3D" id="3.30.40.10">
    <property type="entry name" value="Zinc/RING finger domain, C3HC4 (zinc finger)"/>
    <property type="match status" value="2"/>
</dbReference>
<dbReference type="PROSITE" id="PS50294">
    <property type="entry name" value="WD_REPEATS_REGION"/>
    <property type="match status" value="5"/>
</dbReference>
<dbReference type="InterPro" id="IPR013083">
    <property type="entry name" value="Znf_RING/FYVE/PHD"/>
</dbReference>
<evidence type="ECO:0000256" key="5">
    <source>
        <dbReference type="ARBA" id="ARBA00023187"/>
    </source>
</evidence>
<dbReference type="PRINTS" id="PR00320">
    <property type="entry name" value="GPROTEINBRPT"/>
</dbReference>
<dbReference type="SUPFAM" id="SSF57850">
    <property type="entry name" value="RING/U-box"/>
    <property type="match status" value="1"/>
</dbReference>
<dbReference type="InterPro" id="IPR036322">
    <property type="entry name" value="WD40_repeat_dom_sf"/>
</dbReference>
<keyword evidence="2" id="KW-0853">WD repeat</keyword>
<reference evidence="12" key="2">
    <citation type="submission" date="2018-02" db="UniProtKB">
        <authorList>
            <consortium name="EnsemblMetazoa"/>
        </authorList>
    </citation>
    <scope>IDENTIFICATION</scope>
</reference>